<evidence type="ECO:0000313" key="2">
    <source>
        <dbReference type="EMBL" id="MXU82863.1"/>
    </source>
</evidence>
<feature type="compositionally biased region" description="Basic residues" evidence="1">
    <location>
        <begin position="57"/>
        <end position="71"/>
    </location>
</feature>
<feature type="region of interest" description="Disordered" evidence="1">
    <location>
        <begin position="52"/>
        <end position="71"/>
    </location>
</feature>
<reference evidence="2" key="1">
    <citation type="submission" date="2019-12" db="EMBL/GenBank/DDBJ databases">
        <title>An insight into the sialome of adult female Ixodes ricinus ticks feeding for 6 days.</title>
        <authorList>
            <person name="Perner J."/>
            <person name="Ribeiro J.M.C."/>
        </authorList>
    </citation>
    <scope>NUCLEOTIDE SEQUENCE</scope>
    <source>
        <strain evidence="2">Semi-engorged</strain>
        <tissue evidence="2">Salivary glands</tissue>
    </source>
</reference>
<dbReference type="AlphaFoldDB" id="A0A6B0UA23"/>
<protein>
    <submittedName>
        <fullName evidence="2">Uncharacterized protein</fullName>
    </submittedName>
</protein>
<organism evidence="2">
    <name type="scientific">Ixodes ricinus</name>
    <name type="common">Common tick</name>
    <name type="synonym">Acarus ricinus</name>
    <dbReference type="NCBI Taxonomy" id="34613"/>
    <lineage>
        <taxon>Eukaryota</taxon>
        <taxon>Metazoa</taxon>
        <taxon>Ecdysozoa</taxon>
        <taxon>Arthropoda</taxon>
        <taxon>Chelicerata</taxon>
        <taxon>Arachnida</taxon>
        <taxon>Acari</taxon>
        <taxon>Parasitiformes</taxon>
        <taxon>Ixodida</taxon>
        <taxon>Ixodoidea</taxon>
        <taxon>Ixodidae</taxon>
        <taxon>Ixodinae</taxon>
        <taxon>Ixodes</taxon>
    </lineage>
</organism>
<sequence>MSNATVWASCLRLSQTSASSTWSSKRTTRVWNASGFSTRSLPTLTSSCLRTSSSALRRSRRRATRTWRRPA</sequence>
<proteinExistence type="predicted"/>
<evidence type="ECO:0000256" key="1">
    <source>
        <dbReference type="SAM" id="MobiDB-lite"/>
    </source>
</evidence>
<name>A0A6B0UA23_IXORI</name>
<dbReference type="EMBL" id="GIFC01000780">
    <property type="protein sequence ID" value="MXU82863.1"/>
    <property type="molecule type" value="Transcribed_RNA"/>
</dbReference>
<accession>A0A6B0UA23</accession>